<evidence type="ECO:0000256" key="4">
    <source>
        <dbReference type="ARBA" id="ARBA00022764"/>
    </source>
</evidence>
<keyword evidence="3" id="KW-0732">Signal</keyword>
<dbReference type="Gene3D" id="3.40.190.10">
    <property type="entry name" value="Periplasmic binding protein-like II"/>
    <property type="match status" value="2"/>
</dbReference>
<organism evidence="7 8">
    <name type="scientific">Kitasatospora purpeofusca</name>
    <dbReference type="NCBI Taxonomy" id="67352"/>
    <lineage>
        <taxon>Bacteria</taxon>
        <taxon>Bacillati</taxon>
        <taxon>Actinomycetota</taxon>
        <taxon>Actinomycetes</taxon>
        <taxon>Kitasatosporales</taxon>
        <taxon>Streptomycetaceae</taxon>
        <taxon>Kitasatospora</taxon>
    </lineage>
</organism>
<dbReference type="InterPro" id="IPR001188">
    <property type="entry name" value="Sperm_putr-bd"/>
</dbReference>
<feature type="region of interest" description="Disordered" evidence="5">
    <location>
        <begin position="1"/>
        <end position="23"/>
    </location>
</feature>
<evidence type="ECO:0000256" key="1">
    <source>
        <dbReference type="ARBA" id="ARBA00004418"/>
    </source>
</evidence>
<dbReference type="RefSeq" id="WP_328954994.1">
    <property type="nucleotide sequence ID" value="NZ_CP108110.1"/>
</dbReference>
<dbReference type="Pfam" id="PF13416">
    <property type="entry name" value="SBP_bac_8"/>
    <property type="match status" value="1"/>
</dbReference>
<dbReference type="Proteomes" id="UP001432222">
    <property type="component" value="Chromosome"/>
</dbReference>
<evidence type="ECO:0000256" key="2">
    <source>
        <dbReference type="ARBA" id="ARBA00022448"/>
    </source>
</evidence>
<keyword evidence="4" id="KW-0574">Periplasm</keyword>
<sequence length="405" mass="44369">MPSTTPTRRPSGLHSPTRHRPTRRRVLGAGAGLFGAAALTGCGIPSAYVDEDRRSAPDRSESEKRLGFSNWTQYIDVDDDGGRPTLDAFTERTGIKVTYTEDINDNDEFFGKMGPVLTQGTDPGRDLMVVSDWMAGRYVSLGWVQAMDRANLPNVTAQLDPQLADPAFDPGRRRSVPWQSGITGIAYNRKELGREIKSVADLWAPDLKGRVTLFAGLDEALGLLMLAQGADISAFTEDQARQAMDLVQRMVDSRHVRRFTGNDYTSDLASGAALACQAYSGDAVQLTAENPDIAFVVPEEGGELWAESLLIPNRAGHKRNAELLIDHYYQPEVAAELAAAVQYICPVPAAREVLAVSGDREKAELAEHPLLFPTEEMRARLHTMRDVGSAERPGLHKVWTRITGV</sequence>
<dbReference type="SUPFAM" id="SSF53850">
    <property type="entry name" value="Periplasmic binding protein-like II"/>
    <property type="match status" value="1"/>
</dbReference>
<dbReference type="PRINTS" id="PR00909">
    <property type="entry name" value="SPERMDNBNDNG"/>
</dbReference>
<keyword evidence="2" id="KW-0813">Transport</keyword>
<reference evidence="7" key="1">
    <citation type="submission" date="2022-10" db="EMBL/GenBank/DDBJ databases">
        <title>The complete genomes of actinobacterial strains from the NBC collection.</title>
        <authorList>
            <person name="Joergensen T.S."/>
            <person name="Alvarez Arevalo M."/>
            <person name="Sterndorff E.B."/>
            <person name="Faurdal D."/>
            <person name="Vuksanovic O."/>
            <person name="Mourched A.-S."/>
            <person name="Charusanti P."/>
            <person name="Shaw S."/>
            <person name="Blin K."/>
            <person name="Weber T."/>
        </authorList>
    </citation>
    <scope>NUCLEOTIDE SEQUENCE</scope>
    <source>
        <strain evidence="7">NBC_00222</strain>
    </source>
</reference>
<feature type="transmembrane region" description="Helical" evidence="6">
    <location>
        <begin position="26"/>
        <end position="48"/>
    </location>
</feature>
<accession>A0ABZ1TZT7</accession>
<keyword evidence="6" id="KW-0472">Membrane</keyword>
<keyword evidence="6" id="KW-0812">Transmembrane</keyword>
<evidence type="ECO:0000313" key="7">
    <source>
        <dbReference type="EMBL" id="WUQ84084.1"/>
    </source>
</evidence>
<dbReference type="EMBL" id="CP108110">
    <property type="protein sequence ID" value="WUQ84084.1"/>
    <property type="molecule type" value="Genomic_DNA"/>
</dbReference>
<dbReference type="PANTHER" id="PTHR30222:SF17">
    <property type="entry name" value="SPERMIDINE_PUTRESCINE-BINDING PERIPLASMIC PROTEIN"/>
    <property type="match status" value="1"/>
</dbReference>
<protein>
    <submittedName>
        <fullName evidence="7">Spermidine/putrescine ABC transporter substrate-binding protein</fullName>
    </submittedName>
</protein>
<comment type="subcellular location">
    <subcellularLocation>
        <location evidence="1">Periplasm</location>
    </subcellularLocation>
</comment>
<dbReference type="PROSITE" id="PS51318">
    <property type="entry name" value="TAT"/>
    <property type="match status" value="1"/>
</dbReference>
<gene>
    <name evidence="7" type="ORF">OHA16_14605</name>
</gene>
<evidence type="ECO:0000313" key="8">
    <source>
        <dbReference type="Proteomes" id="UP001432222"/>
    </source>
</evidence>
<keyword evidence="6" id="KW-1133">Transmembrane helix</keyword>
<name>A0ABZ1TZT7_9ACTN</name>
<dbReference type="InterPro" id="IPR006311">
    <property type="entry name" value="TAT_signal"/>
</dbReference>
<evidence type="ECO:0000256" key="6">
    <source>
        <dbReference type="SAM" id="Phobius"/>
    </source>
</evidence>
<keyword evidence="8" id="KW-1185">Reference proteome</keyword>
<evidence type="ECO:0000256" key="5">
    <source>
        <dbReference type="SAM" id="MobiDB-lite"/>
    </source>
</evidence>
<dbReference type="CDD" id="cd13590">
    <property type="entry name" value="PBP2_PotD_PotF_like"/>
    <property type="match status" value="1"/>
</dbReference>
<evidence type="ECO:0000256" key="3">
    <source>
        <dbReference type="ARBA" id="ARBA00022729"/>
    </source>
</evidence>
<proteinExistence type="predicted"/>
<dbReference type="InterPro" id="IPR006059">
    <property type="entry name" value="SBP"/>
</dbReference>
<dbReference type="PANTHER" id="PTHR30222">
    <property type="entry name" value="SPERMIDINE/PUTRESCINE-BINDING PERIPLASMIC PROTEIN"/>
    <property type="match status" value="1"/>
</dbReference>